<reference evidence="1 2" key="1">
    <citation type="journal article" date="2019" name="Nat. Ecol. Evol.">
        <title>Megaphylogeny resolves global patterns of mushroom evolution.</title>
        <authorList>
            <person name="Varga T."/>
            <person name="Krizsan K."/>
            <person name="Foldi C."/>
            <person name="Dima B."/>
            <person name="Sanchez-Garcia M."/>
            <person name="Sanchez-Ramirez S."/>
            <person name="Szollosi G.J."/>
            <person name="Szarkandi J.G."/>
            <person name="Papp V."/>
            <person name="Albert L."/>
            <person name="Andreopoulos W."/>
            <person name="Angelini C."/>
            <person name="Antonin V."/>
            <person name="Barry K.W."/>
            <person name="Bougher N.L."/>
            <person name="Buchanan P."/>
            <person name="Buyck B."/>
            <person name="Bense V."/>
            <person name="Catcheside P."/>
            <person name="Chovatia M."/>
            <person name="Cooper J."/>
            <person name="Damon W."/>
            <person name="Desjardin D."/>
            <person name="Finy P."/>
            <person name="Geml J."/>
            <person name="Haridas S."/>
            <person name="Hughes K."/>
            <person name="Justo A."/>
            <person name="Karasinski D."/>
            <person name="Kautmanova I."/>
            <person name="Kiss B."/>
            <person name="Kocsube S."/>
            <person name="Kotiranta H."/>
            <person name="LaButti K.M."/>
            <person name="Lechner B.E."/>
            <person name="Liimatainen K."/>
            <person name="Lipzen A."/>
            <person name="Lukacs Z."/>
            <person name="Mihaltcheva S."/>
            <person name="Morgado L.N."/>
            <person name="Niskanen T."/>
            <person name="Noordeloos M.E."/>
            <person name="Ohm R.A."/>
            <person name="Ortiz-Santana B."/>
            <person name="Ovrebo C."/>
            <person name="Racz N."/>
            <person name="Riley R."/>
            <person name="Savchenko A."/>
            <person name="Shiryaev A."/>
            <person name="Soop K."/>
            <person name="Spirin V."/>
            <person name="Szebenyi C."/>
            <person name="Tomsovsky M."/>
            <person name="Tulloss R.E."/>
            <person name="Uehling J."/>
            <person name="Grigoriev I.V."/>
            <person name="Vagvolgyi C."/>
            <person name="Papp T."/>
            <person name="Martin F.M."/>
            <person name="Miettinen O."/>
            <person name="Hibbett D.S."/>
            <person name="Nagy L.G."/>
        </authorList>
    </citation>
    <scope>NUCLEOTIDE SEQUENCE [LARGE SCALE GENOMIC DNA]</scope>
    <source>
        <strain evidence="1 2">CBS 166.37</strain>
    </source>
</reference>
<dbReference type="AlphaFoldDB" id="A0A5C3LIA6"/>
<accession>A0A5C3LIA6</accession>
<organism evidence="1 2">
    <name type="scientific">Crucibulum laeve</name>
    <dbReference type="NCBI Taxonomy" id="68775"/>
    <lineage>
        <taxon>Eukaryota</taxon>
        <taxon>Fungi</taxon>
        <taxon>Dikarya</taxon>
        <taxon>Basidiomycota</taxon>
        <taxon>Agaricomycotina</taxon>
        <taxon>Agaricomycetes</taxon>
        <taxon>Agaricomycetidae</taxon>
        <taxon>Agaricales</taxon>
        <taxon>Agaricineae</taxon>
        <taxon>Nidulariaceae</taxon>
        <taxon>Crucibulum</taxon>
    </lineage>
</organism>
<evidence type="ECO:0000313" key="1">
    <source>
        <dbReference type="EMBL" id="TFK32548.1"/>
    </source>
</evidence>
<dbReference type="EMBL" id="ML213670">
    <property type="protein sequence ID" value="TFK32548.1"/>
    <property type="molecule type" value="Genomic_DNA"/>
</dbReference>
<dbReference type="Proteomes" id="UP000308652">
    <property type="component" value="Unassembled WGS sequence"/>
</dbReference>
<keyword evidence="2" id="KW-1185">Reference proteome</keyword>
<protein>
    <submittedName>
        <fullName evidence="1">Uncharacterized protein</fullName>
    </submittedName>
</protein>
<name>A0A5C3LIA6_9AGAR</name>
<gene>
    <name evidence="1" type="ORF">BDQ12DRAFT_692338</name>
</gene>
<proteinExistence type="predicted"/>
<sequence length="101" mass="11320">MASFTSCPLRLLVPGLIGLCPSPCRRTQQLVHSFRSRRCYLPAALTPRNVWSIPCLKLPLHLSLAIHLNSLRLPALINYPPPRLQFLLAALVHSLCGLRMQ</sequence>
<evidence type="ECO:0000313" key="2">
    <source>
        <dbReference type="Proteomes" id="UP000308652"/>
    </source>
</evidence>